<proteinExistence type="predicted"/>
<dbReference type="EMBL" id="CAJNOL010003004">
    <property type="protein sequence ID" value="CAF1541477.1"/>
    <property type="molecule type" value="Genomic_DNA"/>
</dbReference>
<dbReference type="Proteomes" id="UP000663870">
    <property type="component" value="Unassembled WGS sequence"/>
</dbReference>
<name>A0A815W748_9BILA</name>
<reference evidence="2" key="1">
    <citation type="submission" date="2021-02" db="EMBL/GenBank/DDBJ databases">
        <authorList>
            <person name="Nowell W R."/>
        </authorList>
    </citation>
    <scope>NUCLEOTIDE SEQUENCE</scope>
</reference>
<comment type="caution">
    <text evidence="2">The sequence shown here is derived from an EMBL/GenBank/DDBJ whole genome shotgun (WGS) entry which is preliminary data.</text>
</comment>
<evidence type="ECO:0000313" key="1">
    <source>
        <dbReference type="EMBL" id="CAF1261391.1"/>
    </source>
</evidence>
<accession>A0A815W748</accession>
<evidence type="ECO:0000313" key="3">
    <source>
        <dbReference type="Proteomes" id="UP000663870"/>
    </source>
</evidence>
<keyword evidence="3" id="KW-1185">Reference proteome</keyword>
<dbReference type="AlphaFoldDB" id="A0A815W748"/>
<protein>
    <submittedName>
        <fullName evidence="2">Uncharacterized protein</fullName>
    </submittedName>
</protein>
<evidence type="ECO:0000313" key="2">
    <source>
        <dbReference type="EMBL" id="CAF1541477.1"/>
    </source>
</evidence>
<sequence length="230" mass="25521">MLSYFNPKTIAPSELNNNNIYASQPRTLSEKIVALSKAVSAAANAWKDVVTAFKSSSSTTITRIVRFGFTYFSQKSTVLKAIDISADKATEFINAVIIDYNLPSKGSFMLGLTYSYDFSWDRIDYLYSPSNNRNYRSLTLFKNGDSLTNTASFFIVDINADWQLAPDLLLIQTSKGYLGGLFESNKQSIQEVPHVLTLDEAVKLQQFFMLVAMGNLASTIGANVTLPQLD</sequence>
<organism evidence="2 3">
    <name type="scientific">Rotaria sordida</name>
    <dbReference type="NCBI Taxonomy" id="392033"/>
    <lineage>
        <taxon>Eukaryota</taxon>
        <taxon>Metazoa</taxon>
        <taxon>Spiralia</taxon>
        <taxon>Gnathifera</taxon>
        <taxon>Rotifera</taxon>
        <taxon>Eurotatoria</taxon>
        <taxon>Bdelloidea</taxon>
        <taxon>Philodinida</taxon>
        <taxon>Philodinidae</taxon>
        <taxon>Rotaria</taxon>
    </lineage>
</organism>
<gene>
    <name evidence="2" type="ORF">JXQ802_LOCUS42977</name>
    <name evidence="1" type="ORF">PYM288_LOCUS27901</name>
</gene>
<dbReference type="EMBL" id="CAJNOH010001932">
    <property type="protein sequence ID" value="CAF1261391.1"/>
    <property type="molecule type" value="Genomic_DNA"/>
</dbReference>
<dbReference type="Proteomes" id="UP000663854">
    <property type="component" value="Unassembled WGS sequence"/>
</dbReference>